<dbReference type="AlphaFoldDB" id="A0A382RQA4"/>
<organism evidence="1">
    <name type="scientific">marine metagenome</name>
    <dbReference type="NCBI Taxonomy" id="408172"/>
    <lineage>
        <taxon>unclassified sequences</taxon>
        <taxon>metagenomes</taxon>
        <taxon>ecological metagenomes</taxon>
    </lineage>
</organism>
<name>A0A382RQA4_9ZZZZ</name>
<evidence type="ECO:0000313" key="1">
    <source>
        <dbReference type="EMBL" id="SVC99237.1"/>
    </source>
</evidence>
<proteinExistence type="predicted"/>
<protein>
    <recommendedName>
        <fullName evidence="2">Lipoprotein</fullName>
    </recommendedName>
</protein>
<reference evidence="1" key="1">
    <citation type="submission" date="2018-05" db="EMBL/GenBank/DDBJ databases">
        <authorList>
            <person name="Lanie J.A."/>
            <person name="Ng W.-L."/>
            <person name="Kazmierczak K.M."/>
            <person name="Andrzejewski T.M."/>
            <person name="Davidsen T.M."/>
            <person name="Wayne K.J."/>
            <person name="Tettelin H."/>
            <person name="Glass J.I."/>
            <person name="Rusch D."/>
            <person name="Podicherti R."/>
            <person name="Tsui H.-C.T."/>
            <person name="Winkler M.E."/>
        </authorList>
    </citation>
    <scope>NUCLEOTIDE SEQUENCE</scope>
</reference>
<feature type="non-terminal residue" evidence="1">
    <location>
        <position position="241"/>
    </location>
</feature>
<evidence type="ECO:0008006" key="2">
    <source>
        <dbReference type="Google" id="ProtNLM"/>
    </source>
</evidence>
<dbReference type="EMBL" id="UINC01123036">
    <property type="protein sequence ID" value="SVC99237.1"/>
    <property type="molecule type" value="Genomic_DNA"/>
</dbReference>
<sequence>MRIYLLILISLFIGACTKAVVTDYFKKEDLTRFKTKSIKAETKNKEIELVAVKECPGKVICTDKEIKLSVIHAGRFTFLKGKDLDLETEQGQIDLNQRDYSYSYSNRKKSKEGMSGVLTEQFLIWVSEPDFIKAARAEKATMYIGDYAFELSSEGRDAWQIMMDKERLLKIMDEEQQREYGQYPHENREKKELDLRKKRMVSEAAESTWKMIENSDSPEDFHYFLEQFPESPYAVPAKLKL</sequence>
<accession>A0A382RQA4</accession>
<gene>
    <name evidence="1" type="ORF">METZ01_LOCUS352091</name>
</gene>
<dbReference type="PROSITE" id="PS51257">
    <property type="entry name" value="PROKAR_LIPOPROTEIN"/>
    <property type="match status" value="1"/>
</dbReference>